<protein>
    <submittedName>
        <fullName evidence="1">Uncharacterized protein</fullName>
    </submittedName>
</protein>
<comment type="caution">
    <text evidence="1">The sequence shown here is derived from an EMBL/GenBank/DDBJ whole genome shotgun (WGS) entry which is preliminary data.</text>
</comment>
<dbReference type="EMBL" id="AFZG01000019">
    <property type="protein sequence ID" value="EHL19475.1"/>
    <property type="molecule type" value="Genomic_DNA"/>
</dbReference>
<evidence type="ECO:0000313" key="1">
    <source>
        <dbReference type="EMBL" id="EHL19475.1"/>
    </source>
</evidence>
<dbReference type="AlphaFoldDB" id="G9XBY8"/>
<reference evidence="1 2" key="1">
    <citation type="submission" date="2011-08" db="EMBL/GenBank/DDBJ databases">
        <title>The Genome Sequence of Eubacteriaceae bacterium CM5.</title>
        <authorList>
            <consortium name="The Broad Institute Genome Sequencing Platform"/>
            <person name="Earl A."/>
            <person name="Ward D."/>
            <person name="Feldgarden M."/>
            <person name="Gevers D."/>
            <person name="Sizova M."/>
            <person name="Hazen A."/>
            <person name="Epstein S."/>
            <person name="Young S.K."/>
            <person name="Zeng Q."/>
            <person name="Gargeya S."/>
            <person name="Fitzgerald M."/>
            <person name="Haas B."/>
            <person name="Abouelleil A."/>
            <person name="Alvarado L."/>
            <person name="Arachchi H.M."/>
            <person name="Berlin A."/>
            <person name="Brown A."/>
            <person name="Chapman S.B."/>
            <person name="Chen Z."/>
            <person name="Dunbar C."/>
            <person name="Freedman E."/>
            <person name="Gearin G."/>
            <person name="Gellesch M."/>
            <person name="Goldberg J."/>
            <person name="Griggs A."/>
            <person name="Gujja S."/>
            <person name="Heiman D."/>
            <person name="Howarth C."/>
            <person name="Larson L."/>
            <person name="Lui A."/>
            <person name="MacDonald P.J.P."/>
            <person name="Montmayeur A."/>
            <person name="Murphy C."/>
            <person name="Neiman D."/>
            <person name="Pearson M."/>
            <person name="Priest M."/>
            <person name="Roberts A."/>
            <person name="Saif S."/>
            <person name="Shea T."/>
            <person name="Shenoy N."/>
            <person name="Sisk P."/>
            <person name="Stolte C."/>
            <person name="Sykes S."/>
            <person name="Wortman J."/>
            <person name="Nusbaum C."/>
            <person name="Birren B."/>
        </authorList>
    </citation>
    <scope>NUCLEOTIDE SEQUENCE [LARGE SCALE GENOMIC DNA]</scope>
    <source>
        <strain evidence="1 2">CM5</strain>
    </source>
</reference>
<proteinExistence type="predicted"/>
<organism evidence="1 2">
    <name type="scientific">Peptoanaerobacter stomatis</name>
    <dbReference type="NCBI Taxonomy" id="796937"/>
    <lineage>
        <taxon>Bacteria</taxon>
        <taxon>Bacillati</taxon>
        <taxon>Bacillota</taxon>
        <taxon>Clostridia</taxon>
        <taxon>Peptostreptococcales</taxon>
        <taxon>Filifactoraceae</taxon>
        <taxon>Peptoanaerobacter</taxon>
    </lineage>
</organism>
<dbReference type="Proteomes" id="UP000003379">
    <property type="component" value="Unassembled WGS sequence"/>
</dbReference>
<dbReference type="HOGENOM" id="CLU_2001701_0_0_9"/>
<evidence type="ECO:0000313" key="2">
    <source>
        <dbReference type="Proteomes" id="UP000003379"/>
    </source>
</evidence>
<accession>G9XBY8</accession>
<sequence length="124" mass="14186">MFYHFILYTFCIIVKSPNWNVNLLQHIGLTSSSNIVKSPNWNVNQFKEMISNIEQGIVKSPNWNVNLSSISFDTLSLSNSKITKLECKFPPLSHIKTPSLVIVKSPNWNVNLSKTKSDVIYTDR</sequence>
<gene>
    <name evidence="1" type="ORF">HMPREF9628_00196</name>
</gene>
<name>G9XBY8_9FIRM</name>